<proteinExistence type="inferred from homology"/>
<dbReference type="InterPro" id="IPR013320">
    <property type="entry name" value="ConA-like_dom_sf"/>
</dbReference>
<dbReference type="Pfam" id="PF00354">
    <property type="entry name" value="Pentaxin"/>
    <property type="match status" value="1"/>
</dbReference>
<keyword evidence="2 6" id="KW-0106">Calcium</keyword>
<dbReference type="Gene3D" id="2.60.120.200">
    <property type="match status" value="1"/>
</dbReference>
<evidence type="ECO:0000256" key="4">
    <source>
        <dbReference type="ARBA" id="ARBA00023180"/>
    </source>
</evidence>
<dbReference type="InterPro" id="IPR001759">
    <property type="entry name" value="PTX_dom"/>
</dbReference>
<dbReference type="SMART" id="SM00159">
    <property type="entry name" value="PTX"/>
    <property type="match status" value="1"/>
</dbReference>
<comment type="caution">
    <text evidence="5">Lacks conserved residue(s) required for the propagation of feature annotation.</text>
</comment>
<dbReference type="PANTHER" id="PTHR19277:SF161">
    <property type="entry name" value="LAMININ G DOMAIN-CONTAINING PROTEIN"/>
    <property type="match status" value="1"/>
</dbReference>
<evidence type="ECO:0000256" key="2">
    <source>
        <dbReference type="ARBA" id="ARBA00022837"/>
    </source>
</evidence>
<evidence type="ECO:0000259" key="7">
    <source>
        <dbReference type="PROSITE" id="PS51828"/>
    </source>
</evidence>
<dbReference type="EMBL" id="CALNXI010000524">
    <property type="protein sequence ID" value="CAH3028632.1"/>
    <property type="molecule type" value="Genomic_DNA"/>
</dbReference>
<comment type="similarity">
    <text evidence="6">Belongs to the pentraxin family.</text>
</comment>
<dbReference type="PRINTS" id="PR00895">
    <property type="entry name" value="PENTAXIN"/>
</dbReference>
<comment type="caution">
    <text evidence="8">The sequence shown here is derived from an EMBL/GenBank/DDBJ whole genome shotgun (WGS) entry which is preliminary data.</text>
</comment>
<comment type="subunit">
    <text evidence="6">Homopentamer. Pentaxin (or pentraxin) have a discoid arrangement of 5 non-covalently bound subunits.</text>
</comment>
<feature type="domain" description="Pentraxin (PTX)" evidence="7">
    <location>
        <begin position="1"/>
        <end position="151"/>
    </location>
</feature>
<keyword evidence="4" id="KW-0325">Glycoprotein</keyword>
<dbReference type="Proteomes" id="UP001159427">
    <property type="component" value="Unassembled WGS sequence"/>
</dbReference>
<evidence type="ECO:0000256" key="5">
    <source>
        <dbReference type="PROSITE-ProRule" id="PRU01172"/>
    </source>
</evidence>
<name>A0ABN8MG13_9CNID</name>
<evidence type="ECO:0000313" key="8">
    <source>
        <dbReference type="EMBL" id="CAH3028632.1"/>
    </source>
</evidence>
<keyword evidence="9" id="KW-1185">Reference proteome</keyword>
<evidence type="ECO:0000256" key="3">
    <source>
        <dbReference type="ARBA" id="ARBA00023157"/>
    </source>
</evidence>
<keyword evidence="3" id="KW-1015">Disulfide bond</keyword>
<organism evidence="8 9">
    <name type="scientific">Porites evermanni</name>
    <dbReference type="NCBI Taxonomy" id="104178"/>
    <lineage>
        <taxon>Eukaryota</taxon>
        <taxon>Metazoa</taxon>
        <taxon>Cnidaria</taxon>
        <taxon>Anthozoa</taxon>
        <taxon>Hexacorallia</taxon>
        <taxon>Scleractinia</taxon>
        <taxon>Fungiina</taxon>
        <taxon>Poritidae</taxon>
        <taxon>Porites</taxon>
    </lineage>
</organism>
<keyword evidence="1 6" id="KW-0479">Metal-binding</keyword>
<evidence type="ECO:0000313" key="9">
    <source>
        <dbReference type="Proteomes" id="UP001159427"/>
    </source>
</evidence>
<evidence type="ECO:0000256" key="1">
    <source>
        <dbReference type="ARBA" id="ARBA00022723"/>
    </source>
</evidence>
<evidence type="ECO:0000256" key="6">
    <source>
        <dbReference type="RuleBase" id="RU362112"/>
    </source>
</evidence>
<sequence length="155" mass="17884">MNEIFFHERVKKFYIWIKRMSRSHQLQISPDALWHHLAVTWENVNGSYEIFVDGKFRERGEDLAKGTLIIPEGNVVLGNDKDSHVPAGFEARDAFVGNISRVNVWDYVLPRETIELLSQRCGLENGNTVGWRDFKNGSFNGEAFIREPSSCQRVE</sequence>
<dbReference type="PANTHER" id="PTHR19277">
    <property type="entry name" value="PENTRAXIN"/>
    <property type="match status" value="1"/>
</dbReference>
<protein>
    <recommendedName>
        <fullName evidence="6">Pentraxin family member</fullName>
    </recommendedName>
</protein>
<comment type="cofactor">
    <cofactor evidence="6">
        <name>Ca(2+)</name>
        <dbReference type="ChEBI" id="CHEBI:29108"/>
    </cofactor>
    <text evidence="6">Binds 2 calcium ions per subunit.</text>
</comment>
<comment type="subcellular location">
    <subcellularLocation>
        <location evidence="6">Secreted</location>
    </subcellularLocation>
</comment>
<dbReference type="InterPro" id="IPR051360">
    <property type="entry name" value="Neuronal_Pentraxin_Related"/>
</dbReference>
<dbReference type="SUPFAM" id="SSF49899">
    <property type="entry name" value="Concanavalin A-like lectins/glucanases"/>
    <property type="match status" value="1"/>
</dbReference>
<reference evidence="8 9" key="1">
    <citation type="submission" date="2022-05" db="EMBL/GenBank/DDBJ databases">
        <authorList>
            <consortium name="Genoscope - CEA"/>
            <person name="William W."/>
        </authorList>
    </citation>
    <scope>NUCLEOTIDE SEQUENCE [LARGE SCALE GENOMIC DNA]</scope>
</reference>
<accession>A0ABN8MG13</accession>
<dbReference type="PROSITE" id="PS51828">
    <property type="entry name" value="PTX_2"/>
    <property type="match status" value="1"/>
</dbReference>
<gene>
    <name evidence="8" type="ORF">PEVE_00034528</name>
</gene>